<comment type="caution">
    <text evidence="6">The sequence shown here is derived from an EMBL/GenBank/DDBJ whole genome shotgun (WGS) entry which is preliminary data.</text>
</comment>
<evidence type="ECO:0000256" key="1">
    <source>
        <dbReference type="ARBA" id="ARBA00022729"/>
    </source>
</evidence>
<dbReference type="PANTHER" id="PTHR35936:SF35">
    <property type="entry name" value="L-CYSTINE-BINDING PROTEIN TCYJ"/>
    <property type="match status" value="1"/>
</dbReference>
<dbReference type="GO" id="GO:0016020">
    <property type="term" value="C:membrane"/>
    <property type="evidence" value="ECO:0007669"/>
    <property type="project" value="InterPro"/>
</dbReference>
<gene>
    <name evidence="6" type="ORF">GOALK_047_00260</name>
</gene>
<dbReference type="eggNOG" id="COG0834">
    <property type="taxonomic scope" value="Bacteria"/>
</dbReference>
<organism evidence="6 7">
    <name type="scientific">Gordonia alkanivorans NBRC 16433</name>
    <dbReference type="NCBI Taxonomy" id="1027371"/>
    <lineage>
        <taxon>Bacteria</taxon>
        <taxon>Bacillati</taxon>
        <taxon>Actinomycetota</taxon>
        <taxon>Actinomycetes</taxon>
        <taxon>Mycobacteriales</taxon>
        <taxon>Gordoniaceae</taxon>
        <taxon>Gordonia</taxon>
    </lineage>
</organism>
<dbReference type="InterPro" id="IPR001320">
    <property type="entry name" value="Iontro_rcpt_C"/>
</dbReference>
<evidence type="ECO:0000313" key="6">
    <source>
        <dbReference type="EMBL" id="GAA12003.1"/>
    </source>
</evidence>
<feature type="domain" description="Solute-binding protein family 3/N-terminal" evidence="4">
    <location>
        <begin position="32"/>
        <end position="258"/>
    </location>
</feature>
<reference evidence="6 7" key="1">
    <citation type="submission" date="2011-05" db="EMBL/GenBank/DDBJ databases">
        <title>Whole genome shotgun sequence of Gordonia alkanivorans NBRC 16433.</title>
        <authorList>
            <person name="Hosoyama A."/>
            <person name="Nakamura S."/>
            <person name="Takarada H."/>
            <person name="Tsuchikane K."/>
            <person name="Yamazaki S."/>
            <person name="Fujita N."/>
        </authorList>
    </citation>
    <scope>NUCLEOTIDE SEQUENCE [LARGE SCALE GENOMIC DNA]</scope>
    <source>
        <strain evidence="6 7">NBRC 16433</strain>
    </source>
</reference>
<evidence type="ECO:0000256" key="2">
    <source>
        <dbReference type="SAM" id="MobiDB-lite"/>
    </source>
</evidence>
<dbReference type="AlphaFoldDB" id="F9VTR4"/>
<accession>F9VTR4</accession>
<keyword evidence="1 3" id="KW-0732">Signal</keyword>
<dbReference type="CDD" id="cd13530">
    <property type="entry name" value="PBP2_peptides_like"/>
    <property type="match status" value="1"/>
</dbReference>
<dbReference type="EMBL" id="BACI01000047">
    <property type="protein sequence ID" value="GAA12003.1"/>
    <property type="molecule type" value="Genomic_DNA"/>
</dbReference>
<dbReference type="Proteomes" id="UP000003558">
    <property type="component" value="Unassembled WGS sequence"/>
</dbReference>
<dbReference type="PROSITE" id="PS51257">
    <property type="entry name" value="PROKAR_LIPOPROTEIN"/>
    <property type="match status" value="1"/>
</dbReference>
<dbReference type="STRING" id="1027371.GOALK_047_00260"/>
<dbReference type="PANTHER" id="PTHR35936">
    <property type="entry name" value="MEMBRANE-BOUND LYTIC MUREIN TRANSGLYCOSYLASE F"/>
    <property type="match status" value="1"/>
</dbReference>
<dbReference type="SUPFAM" id="SSF53850">
    <property type="entry name" value="Periplasmic binding protein-like II"/>
    <property type="match status" value="1"/>
</dbReference>
<feature type="region of interest" description="Disordered" evidence="2">
    <location>
        <begin position="261"/>
        <end position="280"/>
    </location>
</feature>
<feature type="signal peptide" evidence="3">
    <location>
        <begin position="1"/>
        <end position="23"/>
    </location>
</feature>
<proteinExistence type="predicted"/>
<dbReference type="SMART" id="SM00062">
    <property type="entry name" value="PBPb"/>
    <property type="match status" value="1"/>
</dbReference>
<sequence>MRKLPFRALVTVFGGVLALSACAATDEGNDDVVTVATSANYAPFTMVETSGDLTGYAIDIAEEMGERMGATVKFEKVDYKSLLQGVTTGRYDMSDGSVVFTEERAKQLDYTHPVASSGSVAMIRSADKAKITGLDSSLAGVRIGAVDGSVQQQWALANKADLGYSDLVAYAGPSQAILDLKNGRIDAIVYDTINALYYAQKNPADGVAPVGDSVNPSIVAATTKKGNTDLLDRVNKALTEMYSDGTIGSLQEEWFGQALPTPTSLDAADPFPLAPTKSDR</sequence>
<protein>
    <submittedName>
        <fullName evidence="6">Putative amino acid ABC transporter amino acid-binding protein</fullName>
    </submittedName>
</protein>
<dbReference type="InterPro" id="IPR001638">
    <property type="entry name" value="Solute-binding_3/MltF_N"/>
</dbReference>
<name>F9VTR4_9ACTN</name>
<evidence type="ECO:0000259" key="5">
    <source>
        <dbReference type="SMART" id="SM00079"/>
    </source>
</evidence>
<dbReference type="Pfam" id="PF00497">
    <property type="entry name" value="SBP_bac_3"/>
    <property type="match status" value="1"/>
</dbReference>
<feature type="chain" id="PRO_5003389514" evidence="3">
    <location>
        <begin position="24"/>
        <end position="280"/>
    </location>
</feature>
<dbReference type="SMART" id="SM00079">
    <property type="entry name" value="PBPe"/>
    <property type="match status" value="1"/>
</dbReference>
<evidence type="ECO:0000256" key="3">
    <source>
        <dbReference type="SAM" id="SignalP"/>
    </source>
</evidence>
<evidence type="ECO:0000259" key="4">
    <source>
        <dbReference type="SMART" id="SM00062"/>
    </source>
</evidence>
<feature type="domain" description="Ionotropic glutamate receptor C-terminal" evidence="5">
    <location>
        <begin position="32"/>
        <end position="257"/>
    </location>
</feature>
<dbReference type="RefSeq" id="WP_006358151.1">
    <property type="nucleotide sequence ID" value="NZ_BACI01000047.1"/>
</dbReference>
<dbReference type="Gene3D" id="3.40.190.10">
    <property type="entry name" value="Periplasmic binding protein-like II"/>
    <property type="match status" value="2"/>
</dbReference>
<dbReference type="GO" id="GO:0015276">
    <property type="term" value="F:ligand-gated monoatomic ion channel activity"/>
    <property type="evidence" value="ECO:0007669"/>
    <property type="project" value="InterPro"/>
</dbReference>
<evidence type="ECO:0000313" key="7">
    <source>
        <dbReference type="Proteomes" id="UP000003558"/>
    </source>
</evidence>